<evidence type="ECO:0000313" key="5">
    <source>
        <dbReference type="EMBL" id="RLV72922.1"/>
    </source>
</evidence>
<protein>
    <recommendedName>
        <fullName evidence="7">Luciferase-like domain-containing protein</fullName>
    </recommendedName>
</protein>
<feature type="domain" description="AMP-dependent synthetase/ligase" evidence="3">
    <location>
        <begin position="19"/>
        <end position="373"/>
    </location>
</feature>
<dbReference type="eggNOG" id="COG0318">
    <property type="taxonomic scope" value="Bacteria"/>
</dbReference>
<dbReference type="InterPro" id="IPR045851">
    <property type="entry name" value="AMP-bd_C_sf"/>
</dbReference>
<evidence type="ECO:0000256" key="1">
    <source>
        <dbReference type="SAM" id="MobiDB-lite"/>
    </source>
</evidence>
<dbReference type="InterPro" id="IPR036661">
    <property type="entry name" value="Luciferase-like_sf"/>
</dbReference>
<dbReference type="InterPro" id="IPR000873">
    <property type="entry name" value="AMP-dep_synth/lig_dom"/>
</dbReference>
<evidence type="ECO:0000259" key="3">
    <source>
        <dbReference type="Pfam" id="PF00501"/>
    </source>
</evidence>
<dbReference type="eggNOG" id="COG2141">
    <property type="taxonomic scope" value="Bacteria"/>
</dbReference>
<gene>
    <name evidence="5" type="ORF">D3C57_150385</name>
</gene>
<dbReference type="InterPro" id="IPR025110">
    <property type="entry name" value="AMP-bd_C"/>
</dbReference>
<evidence type="ECO:0000259" key="4">
    <source>
        <dbReference type="Pfam" id="PF13193"/>
    </source>
</evidence>
<dbReference type="HOGENOM" id="CLU_343529_0_0_11"/>
<dbReference type="Gene3D" id="3.20.20.30">
    <property type="entry name" value="Luciferase-like domain"/>
    <property type="match status" value="1"/>
</dbReference>
<accession>A0A0A0NS71</accession>
<dbReference type="GO" id="GO:0016877">
    <property type="term" value="F:ligase activity, forming carbon-sulfur bonds"/>
    <property type="evidence" value="ECO:0007669"/>
    <property type="project" value="UniProtKB-ARBA"/>
</dbReference>
<dbReference type="CDD" id="cd04433">
    <property type="entry name" value="AFD_class_I"/>
    <property type="match status" value="1"/>
</dbReference>
<dbReference type="RefSeq" id="WP_020873727.1">
    <property type="nucleotide sequence ID" value="NC_022785.1"/>
</dbReference>
<dbReference type="NCBIfam" id="TIGR03619">
    <property type="entry name" value="F420_Rv2161c"/>
    <property type="match status" value="1"/>
</dbReference>
<dbReference type="Gene3D" id="3.30.300.30">
    <property type="match status" value="1"/>
</dbReference>
<dbReference type="InterPro" id="IPR020845">
    <property type="entry name" value="AMP-binding_CS"/>
</dbReference>
<evidence type="ECO:0000313" key="6">
    <source>
        <dbReference type="Proteomes" id="UP000281594"/>
    </source>
</evidence>
<dbReference type="InterPro" id="IPR042099">
    <property type="entry name" value="ANL_N_sf"/>
</dbReference>
<dbReference type="PANTHER" id="PTHR43767:SF10">
    <property type="entry name" value="SURFACTIN SYNTHASE SUBUNIT 1"/>
    <property type="match status" value="1"/>
</dbReference>
<dbReference type="PANTHER" id="PTHR43767">
    <property type="entry name" value="LONG-CHAIN-FATTY-ACID--COA LIGASE"/>
    <property type="match status" value="1"/>
</dbReference>
<feature type="region of interest" description="Disordered" evidence="1">
    <location>
        <begin position="148"/>
        <end position="167"/>
    </location>
</feature>
<dbReference type="Pfam" id="PF00501">
    <property type="entry name" value="AMP-binding"/>
    <property type="match status" value="1"/>
</dbReference>
<dbReference type="Pfam" id="PF13193">
    <property type="entry name" value="AMP-binding_C"/>
    <property type="match status" value="1"/>
</dbReference>
<evidence type="ECO:0008006" key="7">
    <source>
        <dbReference type="Google" id="ProtNLM"/>
    </source>
</evidence>
<evidence type="ECO:0000259" key="2">
    <source>
        <dbReference type="Pfam" id="PF00296"/>
    </source>
</evidence>
<name>A0A0A0NS71_STRRN</name>
<dbReference type="AlphaFoldDB" id="A0A0A0NS71"/>
<dbReference type="InterPro" id="IPR050237">
    <property type="entry name" value="ATP-dep_AMP-bd_enzyme"/>
</dbReference>
<dbReference type="Pfam" id="PF00296">
    <property type="entry name" value="Bac_luciferase"/>
    <property type="match status" value="1"/>
</dbReference>
<reference evidence="5 6" key="1">
    <citation type="journal article" date="2018" name="J. Biol. Chem.">
        <title>Discovery of the actinoplanic acid pathway in Streptomyces rapamycinicus reveals a genetically conserved synergism with rapamycin.</title>
        <authorList>
            <person name="Mrak P."/>
            <person name="Krastel P."/>
            <person name="Pivk Lukancic P."/>
            <person name="Tao J."/>
            <person name="Pistorius D."/>
            <person name="Moore C.M."/>
        </authorList>
    </citation>
    <scope>NUCLEOTIDE SEQUENCE [LARGE SCALE GENOMIC DNA]</scope>
    <source>
        <strain evidence="5 6">NRRL 5491</strain>
    </source>
</reference>
<sequence length="824" mass="88858">MTATHTHSPFANYGYAVLTAQALRTPDAVALDCDAGRRTYAELNRQVNRRAAVLRSRGVVQGRRVACLLHAPLGITEVYIAAAKTGTVVAALNPYWSDDTLVAIVERSGCTAFVYDGWADDVVERIRPALPGVTDWLRLGGPAPATVDFDGESDAASDAEPEPGARHDDPLALFFTSGTTGLPKAVVHTHSGALSTAQLWLDVPRGPDPVFGTGPIIWGVGFIAIAGPALYGGMRLVLEADFSPATFLDAAARERITHISVIPSFFTELLRDNQHRQADLTSLRVVLLGGESVLPAVLARIKERLPTTEVFSYYGQTEAPYSVIGRPGTAMATRAVGRARTACAVKVVDASGNRLVGEAGEICLTGPHLLAGYDGQPEQTAEVLRDGWYVGGDLGVLDEHGALTVLGRRQDAIARAGRYVLPGEIEEAALAVPGVAEAGAVAVPGKGRDQHILLAVAPVPEQDLDEPTVRDALAEVLPEHCRPDAVVIADRLPHGQDASGGQGKLLRREIRDRWAHRVQGRGLRCRPRGAMFFGVQMFPTEYSMAPAEFGRAAETRGFESVFFPEHTHIPSGRETPWPSGSELPREYAHCLSPVVSMTAAATATTRVKVGTAICLVVQHDPILLAKEIASLDLISGGRLILGVGAGWNREEMLNHGTDPKTRMTLLGERIEAMTAIWTEDEASYHGRFVDFSAIWSWPKPLQRPRPPVLIGGSGSGVLQRVLDYGDGWMPFRDGSDDWSSAEFASTDPEPFEEELSARVAELQERAAELGRDQAPVTLFNAKPQREALRRYAALGITRCVFWLPSLPAEDLLPRIDQLADLAHG</sequence>
<dbReference type="EMBL" id="QYCY01000004">
    <property type="protein sequence ID" value="RLV72922.1"/>
    <property type="molecule type" value="Genomic_DNA"/>
</dbReference>
<dbReference type="InterPro" id="IPR011251">
    <property type="entry name" value="Luciferase-like_dom"/>
</dbReference>
<feature type="compositionally biased region" description="Acidic residues" evidence="1">
    <location>
        <begin position="149"/>
        <end position="161"/>
    </location>
</feature>
<dbReference type="KEGG" id="src:M271_44390"/>
<dbReference type="GO" id="GO:0016705">
    <property type="term" value="F:oxidoreductase activity, acting on paired donors, with incorporation or reduction of molecular oxygen"/>
    <property type="evidence" value="ECO:0007669"/>
    <property type="project" value="InterPro"/>
</dbReference>
<dbReference type="Proteomes" id="UP000281594">
    <property type="component" value="Unassembled WGS sequence"/>
</dbReference>
<dbReference type="SUPFAM" id="SSF51679">
    <property type="entry name" value="Bacterial luciferase-like"/>
    <property type="match status" value="1"/>
</dbReference>
<dbReference type="SUPFAM" id="SSF56801">
    <property type="entry name" value="Acetyl-CoA synthetase-like"/>
    <property type="match status" value="1"/>
</dbReference>
<dbReference type="Gene3D" id="3.40.50.12780">
    <property type="entry name" value="N-terminal domain of ligase-like"/>
    <property type="match status" value="1"/>
</dbReference>
<dbReference type="PROSITE" id="PS00455">
    <property type="entry name" value="AMP_BINDING"/>
    <property type="match status" value="1"/>
</dbReference>
<dbReference type="STRING" id="1343740.M271_44390"/>
<organism evidence="5 6">
    <name type="scientific">Streptomyces rapamycinicus (strain ATCC 29253 / DSM 41530 / NRRL 5491 / AYB-994)</name>
    <name type="common">Streptomyces hygroscopicus (strain ATCC 29253)</name>
    <dbReference type="NCBI Taxonomy" id="1343740"/>
    <lineage>
        <taxon>Bacteria</taxon>
        <taxon>Bacillati</taxon>
        <taxon>Actinomycetota</taxon>
        <taxon>Actinomycetes</taxon>
        <taxon>Kitasatosporales</taxon>
        <taxon>Streptomycetaceae</taxon>
        <taxon>Streptomyces</taxon>
        <taxon>Streptomyces violaceusniger group</taxon>
    </lineage>
</organism>
<feature type="domain" description="Luciferase-like" evidence="2">
    <location>
        <begin position="548"/>
        <end position="732"/>
    </location>
</feature>
<comment type="caution">
    <text evidence="5">The sequence shown here is derived from an EMBL/GenBank/DDBJ whole genome shotgun (WGS) entry which is preliminary data.</text>
</comment>
<proteinExistence type="predicted"/>
<feature type="domain" description="AMP-binding enzyme C-terminal" evidence="4">
    <location>
        <begin position="424"/>
        <end position="494"/>
    </location>
</feature>
<dbReference type="InterPro" id="IPR019921">
    <property type="entry name" value="Lucif-like_OxRdtase_Rv2161c"/>
</dbReference>